<accession>A0A6I6ND07</accession>
<dbReference type="Proteomes" id="UP000436138">
    <property type="component" value="Chromosome"/>
</dbReference>
<dbReference type="KEGG" id="sbro:GQF42_44070"/>
<evidence type="ECO:0000313" key="2">
    <source>
        <dbReference type="Proteomes" id="UP000436138"/>
    </source>
</evidence>
<dbReference type="RefSeq" id="WP_158929453.1">
    <property type="nucleotide sequence ID" value="NZ_CP047020.1"/>
</dbReference>
<evidence type="ECO:0000313" key="1">
    <source>
        <dbReference type="EMBL" id="QHA09242.1"/>
    </source>
</evidence>
<reference evidence="1 2" key="1">
    <citation type="submission" date="2019-12" db="EMBL/GenBank/DDBJ databases">
        <title>Streptomyces sp. strain T44 isolated from rhizosphere soil of Broussonetia papyrifera.</title>
        <authorList>
            <person name="Mo P."/>
        </authorList>
    </citation>
    <scope>NUCLEOTIDE SEQUENCE [LARGE SCALE GENOMIC DNA]</scope>
    <source>
        <strain evidence="1 2">T44</strain>
    </source>
</reference>
<protein>
    <submittedName>
        <fullName evidence="1">Uncharacterized protein</fullName>
    </submittedName>
</protein>
<proteinExistence type="predicted"/>
<dbReference type="AlphaFoldDB" id="A0A6I6ND07"/>
<dbReference type="EMBL" id="CP047020">
    <property type="protein sequence ID" value="QHA09242.1"/>
    <property type="molecule type" value="Genomic_DNA"/>
</dbReference>
<organism evidence="1 2">
    <name type="scientific">Streptomyces broussonetiae</name>
    <dbReference type="NCBI Taxonomy" id="2686304"/>
    <lineage>
        <taxon>Bacteria</taxon>
        <taxon>Bacillati</taxon>
        <taxon>Actinomycetota</taxon>
        <taxon>Actinomycetes</taxon>
        <taxon>Kitasatosporales</taxon>
        <taxon>Streptomycetaceae</taxon>
        <taxon>Streptomyces</taxon>
    </lineage>
</organism>
<name>A0A6I6ND07_9ACTN</name>
<gene>
    <name evidence="1" type="ORF">GQF42_44070</name>
</gene>
<keyword evidence="2" id="KW-1185">Reference proteome</keyword>
<sequence>MKVYKIIVIHNGEAPRPDEVQAIADYVQNNLGHDTAGAGLTVSRTLASVPDNDLMMAILVRMDAEGELPGGDISKAFLQELNTTKGKVVLGIVPRA</sequence>